<keyword evidence="4" id="KW-1185">Reference proteome</keyword>
<dbReference type="Pfam" id="PF14555">
    <property type="entry name" value="UBA_4"/>
    <property type="match status" value="1"/>
</dbReference>
<evidence type="ECO:0000313" key="3">
    <source>
        <dbReference type="EMBL" id="KAF2170846.1"/>
    </source>
</evidence>
<feature type="region of interest" description="Disordered" evidence="2">
    <location>
        <begin position="595"/>
        <end position="617"/>
    </location>
</feature>
<dbReference type="PROSITE" id="PS50889">
    <property type="entry name" value="S4"/>
    <property type="match status" value="1"/>
</dbReference>
<dbReference type="EMBL" id="ML993584">
    <property type="protein sequence ID" value="KAF2170846.1"/>
    <property type="molecule type" value="Genomic_DNA"/>
</dbReference>
<feature type="compositionally biased region" description="Acidic residues" evidence="2">
    <location>
        <begin position="608"/>
        <end position="617"/>
    </location>
</feature>
<organism evidence="3 4">
    <name type="scientific">Zasmidium cellare ATCC 36951</name>
    <dbReference type="NCBI Taxonomy" id="1080233"/>
    <lineage>
        <taxon>Eukaryota</taxon>
        <taxon>Fungi</taxon>
        <taxon>Dikarya</taxon>
        <taxon>Ascomycota</taxon>
        <taxon>Pezizomycotina</taxon>
        <taxon>Dothideomycetes</taxon>
        <taxon>Dothideomycetidae</taxon>
        <taxon>Mycosphaerellales</taxon>
        <taxon>Mycosphaerellaceae</taxon>
        <taxon>Zasmidium</taxon>
    </lineage>
</organism>
<protein>
    <recommendedName>
        <fullName evidence="5">UBA domain-containing protein</fullName>
    </recommendedName>
</protein>
<dbReference type="Gene3D" id="1.10.8.10">
    <property type="entry name" value="DNA helicase RuvA subunit, C-terminal domain"/>
    <property type="match status" value="1"/>
</dbReference>
<evidence type="ECO:0000313" key="4">
    <source>
        <dbReference type="Proteomes" id="UP000799537"/>
    </source>
</evidence>
<gene>
    <name evidence="3" type="ORF">M409DRAFT_18818</name>
</gene>
<evidence type="ECO:0000256" key="1">
    <source>
        <dbReference type="PROSITE-ProRule" id="PRU00182"/>
    </source>
</evidence>
<dbReference type="GeneID" id="54557934"/>
<reference evidence="3" key="1">
    <citation type="journal article" date="2020" name="Stud. Mycol.">
        <title>101 Dothideomycetes genomes: a test case for predicting lifestyles and emergence of pathogens.</title>
        <authorList>
            <person name="Haridas S."/>
            <person name="Albert R."/>
            <person name="Binder M."/>
            <person name="Bloem J."/>
            <person name="Labutti K."/>
            <person name="Salamov A."/>
            <person name="Andreopoulos B."/>
            <person name="Baker S."/>
            <person name="Barry K."/>
            <person name="Bills G."/>
            <person name="Bluhm B."/>
            <person name="Cannon C."/>
            <person name="Castanera R."/>
            <person name="Culley D."/>
            <person name="Daum C."/>
            <person name="Ezra D."/>
            <person name="Gonzalez J."/>
            <person name="Henrissat B."/>
            <person name="Kuo A."/>
            <person name="Liang C."/>
            <person name="Lipzen A."/>
            <person name="Lutzoni F."/>
            <person name="Magnuson J."/>
            <person name="Mondo S."/>
            <person name="Nolan M."/>
            <person name="Ohm R."/>
            <person name="Pangilinan J."/>
            <person name="Park H.-J."/>
            <person name="Ramirez L."/>
            <person name="Alfaro M."/>
            <person name="Sun H."/>
            <person name="Tritt A."/>
            <person name="Yoshinaga Y."/>
            <person name="Zwiers L.-H."/>
            <person name="Turgeon B."/>
            <person name="Goodwin S."/>
            <person name="Spatafora J."/>
            <person name="Crous P."/>
            <person name="Grigoriev I."/>
        </authorList>
    </citation>
    <scope>NUCLEOTIDE SEQUENCE</scope>
    <source>
        <strain evidence="3">ATCC 36951</strain>
    </source>
</reference>
<dbReference type="PANTHER" id="PTHR38119:SF1">
    <property type="entry name" value="BTB DOMAIN-CONTAINING PROTEIN"/>
    <property type="match status" value="1"/>
</dbReference>
<proteinExistence type="predicted"/>
<evidence type="ECO:0008006" key="5">
    <source>
        <dbReference type="Google" id="ProtNLM"/>
    </source>
</evidence>
<name>A0A6A6CZP4_ZASCE</name>
<keyword evidence="1" id="KW-0694">RNA-binding</keyword>
<dbReference type="RefSeq" id="XP_033671735.1">
    <property type="nucleotide sequence ID" value="XM_033804662.1"/>
</dbReference>
<dbReference type="PANTHER" id="PTHR38119">
    <property type="entry name" value="BTB DOMAIN-CONTAINING PROTEIN-RELATED"/>
    <property type="match status" value="1"/>
</dbReference>
<dbReference type="GO" id="GO:0003723">
    <property type="term" value="F:RNA binding"/>
    <property type="evidence" value="ECO:0007669"/>
    <property type="project" value="UniProtKB-KW"/>
</dbReference>
<feature type="region of interest" description="Disordered" evidence="2">
    <location>
        <begin position="1"/>
        <end position="37"/>
    </location>
</feature>
<accession>A0A6A6CZP4</accession>
<dbReference type="OrthoDB" id="5280838at2759"/>
<evidence type="ECO:0000256" key="2">
    <source>
        <dbReference type="SAM" id="MobiDB-lite"/>
    </source>
</evidence>
<dbReference type="Proteomes" id="UP000799537">
    <property type="component" value="Unassembled WGS sequence"/>
</dbReference>
<sequence>MSDVSTSDTENIRGMAFEQHTATRRAKTRRVIDDEEESLTGCIPAQRSDIEPVAPAQGTGDEDFAAVREASTPASFMEDEEMDKTGAGAKTIVNSCTDSISTFAKFTGASELEADKYLLQTNGNLQKAVELFITHKLSKSYQQLPDVVVEEGEPKPATLLDDALAAARPKKLQKDGDLVIILDIADLSKTYRLRSEDLERASPIFKHELATNTVVGASGHGIKHLFILQKPVADGVMPCLGRKSLDTMSADCEDEAYKQPTVLVDDKQQEKPSRKIKAEEDLVEVEANALAQNDPPKVDWIATYETFIRIIAFPRINPGISHTDIVAALEKIELVAQIAKATQAVSSISVAVNNTFLEFVESQQLWSAIARDAARWLLVGINLENLLIYNEAFTHVAGCYPEWHWSVPQKNIPYTVLESIATKSLALDQTRKDVERKVLCQTLTKQVDAPSRSKAKSTQTAHARHQFCPIAFSIISVFRAWIAVHLKHLDSGDKGAPKIKTAICDHDGGECLSVAGFHRLIQKGGDAYMPVETLLKDYWDRDNFPLEDDDADTIRSALKTLKGRAAGLVAPLLESRLKFEGKEKLDYLTAVEVSEEDVPWDTKSGGEASDEDDMSDI</sequence>
<dbReference type="AlphaFoldDB" id="A0A6A6CZP4"/>